<feature type="zinc finger region" description="C3H1-type" evidence="5">
    <location>
        <begin position="297"/>
        <end position="325"/>
    </location>
</feature>
<reference evidence="8 9" key="1">
    <citation type="journal article" date="2022" name="Cell">
        <title>Repeat-based holocentromeres influence genome architecture and karyotype evolution.</title>
        <authorList>
            <person name="Hofstatter P.G."/>
            <person name="Thangavel G."/>
            <person name="Lux T."/>
            <person name="Neumann P."/>
            <person name="Vondrak T."/>
            <person name="Novak P."/>
            <person name="Zhang M."/>
            <person name="Costa L."/>
            <person name="Castellani M."/>
            <person name="Scott A."/>
            <person name="Toegelov H."/>
            <person name="Fuchs J."/>
            <person name="Mata-Sucre Y."/>
            <person name="Dias Y."/>
            <person name="Vanzela A.L.L."/>
            <person name="Huettel B."/>
            <person name="Almeida C.C.S."/>
            <person name="Simkova H."/>
            <person name="Souza G."/>
            <person name="Pedrosa-Harand A."/>
            <person name="Macas J."/>
            <person name="Mayer K.F.X."/>
            <person name="Houben A."/>
            <person name="Marques A."/>
        </authorList>
    </citation>
    <scope>NUCLEOTIDE SEQUENCE [LARGE SCALE GENOMIC DNA]</scope>
    <source>
        <strain evidence="8">RhyTen1mFocal</strain>
    </source>
</reference>
<dbReference type="Gene3D" id="2.30.30.1190">
    <property type="match status" value="1"/>
</dbReference>
<keyword evidence="1 5" id="KW-0479">Metal-binding</keyword>
<dbReference type="InterPro" id="IPR036855">
    <property type="entry name" value="Znf_CCCH_sf"/>
</dbReference>
<organism evidence="8 9">
    <name type="scientific">Rhynchospora tenuis</name>
    <dbReference type="NCBI Taxonomy" id="198213"/>
    <lineage>
        <taxon>Eukaryota</taxon>
        <taxon>Viridiplantae</taxon>
        <taxon>Streptophyta</taxon>
        <taxon>Embryophyta</taxon>
        <taxon>Tracheophyta</taxon>
        <taxon>Spermatophyta</taxon>
        <taxon>Magnoliopsida</taxon>
        <taxon>Liliopsida</taxon>
        <taxon>Poales</taxon>
        <taxon>Cyperaceae</taxon>
        <taxon>Cyperoideae</taxon>
        <taxon>Rhynchosporeae</taxon>
        <taxon>Rhynchospora</taxon>
    </lineage>
</organism>
<proteinExistence type="predicted"/>
<comment type="caution">
    <text evidence="8">The sequence shown here is derived from an EMBL/GenBank/DDBJ whole genome shotgun (WGS) entry which is preliminary data.</text>
</comment>
<evidence type="ECO:0000256" key="3">
    <source>
        <dbReference type="ARBA" id="ARBA00022833"/>
    </source>
</evidence>
<evidence type="ECO:0000313" key="9">
    <source>
        <dbReference type="Proteomes" id="UP001210211"/>
    </source>
</evidence>
<evidence type="ECO:0000256" key="1">
    <source>
        <dbReference type="ARBA" id="ARBA00022723"/>
    </source>
</evidence>
<dbReference type="Proteomes" id="UP001210211">
    <property type="component" value="Unassembled WGS sequence"/>
</dbReference>
<dbReference type="AlphaFoldDB" id="A0AAD6ESW1"/>
<dbReference type="InterPro" id="IPR000571">
    <property type="entry name" value="Znf_CCCH"/>
</dbReference>
<name>A0AAD6ESW1_9POAL</name>
<sequence>MEPPTVRNTGALESSHGGPNTGLEESMRRLEIGDGGSGLPERPGEPDCIYFLRNGSCGYGERCRYNHPRDGGSMLPGAGEFPERPGQPACEFYMKNGTCKFGSACKYHHPKQASGSASPLVTLNSHGFPLRLGEKECNYYLKTGNCKYNSACKFHHPERVLTTEVPPSAPVPVPVNYSAVQSSSVITPVIYPPLPNMNLNLNVGRYPIPPRNCGAMLLPPGVVPAPGWNPYLGSINPLLAPSGQQLVQATPFYNLPQQIPSTIPPNPYEVPPLPVVPSLMGPTSSGPRDQFVLLPQRPGQAECHNFINKGYCKYGASCRYHHPMPFDPNLQRANCVLSPMGLPLRQGAQPCNYYAKHGVCKYGPTCKFDHPLGTLSYTPSTSSLSALSDMPVFPVNLPYSTTPTGDNQPDLFSSMEPISPQLTFPVTVSNCSSNAPVSVGSSYSN</sequence>
<dbReference type="InterPro" id="IPR050974">
    <property type="entry name" value="Plant_ZF_CCCH"/>
</dbReference>
<dbReference type="SUPFAM" id="SSF90229">
    <property type="entry name" value="CCCH zinc finger"/>
    <property type="match status" value="5"/>
</dbReference>
<feature type="zinc finger region" description="C3H1-type" evidence="5">
    <location>
        <begin position="42"/>
        <end position="70"/>
    </location>
</feature>
<feature type="region of interest" description="Disordered" evidence="6">
    <location>
        <begin position="1"/>
        <end position="25"/>
    </location>
</feature>
<feature type="domain" description="C3H1-type" evidence="7">
    <location>
        <begin position="297"/>
        <end position="325"/>
    </location>
</feature>
<keyword evidence="4" id="KW-0238">DNA-binding</keyword>
<evidence type="ECO:0000256" key="6">
    <source>
        <dbReference type="SAM" id="MobiDB-lite"/>
    </source>
</evidence>
<gene>
    <name evidence="8" type="ORF">LUZ61_003632</name>
</gene>
<keyword evidence="3 5" id="KW-0862">Zinc</keyword>
<dbReference type="SMART" id="SM00356">
    <property type="entry name" value="ZnF_C3H1"/>
    <property type="match status" value="5"/>
</dbReference>
<evidence type="ECO:0000256" key="4">
    <source>
        <dbReference type="ARBA" id="ARBA00023125"/>
    </source>
</evidence>
<dbReference type="Gene3D" id="4.10.1000.10">
    <property type="entry name" value="Zinc finger, CCCH-type"/>
    <property type="match status" value="2"/>
</dbReference>
<dbReference type="PANTHER" id="PTHR12506:SF41">
    <property type="entry name" value="ZINC FINGER CCCH DOMAIN-CONTAINING PROTEIN 58"/>
    <property type="match status" value="1"/>
</dbReference>
<evidence type="ECO:0000313" key="8">
    <source>
        <dbReference type="EMBL" id="KAJ3699927.1"/>
    </source>
</evidence>
<evidence type="ECO:0000259" key="7">
    <source>
        <dbReference type="PROSITE" id="PS50103"/>
    </source>
</evidence>
<feature type="compositionally biased region" description="Polar residues" evidence="6">
    <location>
        <begin position="1"/>
        <end position="12"/>
    </location>
</feature>
<dbReference type="Pfam" id="PF00642">
    <property type="entry name" value="zf-CCCH"/>
    <property type="match status" value="5"/>
</dbReference>
<dbReference type="GO" id="GO:0003677">
    <property type="term" value="F:DNA binding"/>
    <property type="evidence" value="ECO:0007669"/>
    <property type="project" value="UniProtKB-KW"/>
</dbReference>
<evidence type="ECO:0000256" key="2">
    <source>
        <dbReference type="ARBA" id="ARBA00022771"/>
    </source>
</evidence>
<keyword evidence="2 5" id="KW-0863">Zinc-finger</keyword>
<dbReference type="PROSITE" id="PS50103">
    <property type="entry name" value="ZF_C3H1"/>
    <property type="match status" value="5"/>
</dbReference>
<feature type="zinc finger region" description="C3H1-type" evidence="5">
    <location>
        <begin position="345"/>
        <end position="373"/>
    </location>
</feature>
<dbReference type="EMBL" id="JAMRDG010000001">
    <property type="protein sequence ID" value="KAJ3699927.1"/>
    <property type="molecule type" value="Genomic_DNA"/>
</dbReference>
<dbReference type="GO" id="GO:0003729">
    <property type="term" value="F:mRNA binding"/>
    <property type="evidence" value="ECO:0007669"/>
    <property type="project" value="TreeGrafter"/>
</dbReference>
<evidence type="ECO:0000256" key="5">
    <source>
        <dbReference type="PROSITE-ProRule" id="PRU00723"/>
    </source>
</evidence>
<feature type="zinc finger region" description="C3H1-type" evidence="5">
    <location>
        <begin position="84"/>
        <end position="112"/>
    </location>
</feature>
<feature type="zinc finger region" description="C3H1-type" evidence="5">
    <location>
        <begin position="131"/>
        <end position="159"/>
    </location>
</feature>
<dbReference type="PANTHER" id="PTHR12506">
    <property type="entry name" value="PROTEIN PHOSPHATASE RELATED"/>
    <property type="match status" value="1"/>
</dbReference>
<feature type="domain" description="C3H1-type" evidence="7">
    <location>
        <begin position="42"/>
        <end position="70"/>
    </location>
</feature>
<accession>A0AAD6ESW1</accession>
<feature type="domain" description="C3H1-type" evidence="7">
    <location>
        <begin position="345"/>
        <end position="373"/>
    </location>
</feature>
<feature type="domain" description="C3H1-type" evidence="7">
    <location>
        <begin position="131"/>
        <end position="159"/>
    </location>
</feature>
<dbReference type="GO" id="GO:0008270">
    <property type="term" value="F:zinc ion binding"/>
    <property type="evidence" value="ECO:0007669"/>
    <property type="project" value="UniProtKB-KW"/>
</dbReference>
<protein>
    <recommendedName>
        <fullName evidence="7">C3H1-type domain-containing protein</fullName>
    </recommendedName>
</protein>
<feature type="domain" description="C3H1-type" evidence="7">
    <location>
        <begin position="84"/>
        <end position="112"/>
    </location>
</feature>
<keyword evidence="9" id="KW-1185">Reference proteome</keyword>